<dbReference type="InterPro" id="IPR036412">
    <property type="entry name" value="HAD-like_sf"/>
</dbReference>
<dbReference type="SFLD" id="SFLDG01141">
    <property type="entry name" value="C2.B.1:_Sucrose_Phosphatase_Li"/>
    <property type="match status" value="1"/>
</dbReference>
<accession>A0A7W6FZJ0</accession>
<organism evidence="9 10">
    <name type="scientific">Novosphingobium fluoreni</name>
    <dbReference type="NCBI Taxonomy" id="1391222"/>
    <lineage>
        <taxon>Bacteria</taxon>
        <taxon>Pseudomonadati</taxon>
        <taxon>Pseudomonadota</taxon>
        <taxon>Alphaproteobacteria</taxon>
        <taxon>Sphingomonadales</taxon>
        <taxon>Sphingomonadaceae</taxon>
        <taxon>Novosphingobium</taxon>
    </lineage>
</organism>
<dbReference type="GO" id="GO:0016791">
    <property type="term" value="F:phosphatase activity"/>
    <property type="evidence" value="ECO:0007669"/>
    <property type="project" value="UniProtKB-ARBA"/>
</dbReference>
<dbReference type="Pfam" id="PF00534">
    <property type="entry name" value="Glycos_transf_1"/>
    <property type="match status" value="1"/>
</dbReference>
<dbReference type="AlphaFoldDB" id="A0A7W6FZJ0"/>
<dbReference type="SUPFAM" id="SSF53756">
    <property type="entry name" value="UDP-Glycosyltransferase/glycogen phosphorylase"/>
    <property type="match status" value="1"/>
</dbReference>
<sequence>MNILHLALGGCLRKPPVHYGLTADTGGHIAYVLEVATHQAQHADVSGVTIVTRLFDDEKLGSVHAQPTEHISEKLTIHRIATSNRRYIEKEQFSAELPALIEAFCEYISRQPERPDVIHAHFADAAGMAREAERRFGIPFIYTPHALGIDKQAETGACDSLVTRIEAERAAIISAAAIIVSTGDEAERQIGRYGVATGDRVRIIAPGAPAHFAGAGPTVVDRMTEWLDQPQLPIILAIARPVRKKNLIALVRAYLADEKLRAAANLVVLAGQHGLASGEERVVIDELTAICATPEARGHVMLPADHDSTDVAALYERASEGGVFVNPALHEPFGLTLVEAAAAGVPVVATRNGGPEEIVATIGHGITVDPRDEGALATAIRAIVLDPARHARLAGAARRGHRQYSWDRYAALSVETYRECNRPRLLISDIDNTLTGCRSSAFAFAGWRARSTLSFIVATGRSLAAAQTILRQWGLPMPDGFIVDVGTRLMIADGKGGWRECDDYARLLDNGWDRNAVHRALATLSLSPQPAETEGPHKISFFGNERDANAIREALAAAGQSARVVFSHGRLIDVLAPNGGKAAAIAAYAQSQGLSLAQCVAAGDSGNDVDMLTACGRAIVVGNAGSELDDLPERPGLLRVHDHHAAGVLEGLASLGITVPSLLPQAA</sequence>
<dbReference type="EC" id="2.4.1.14" evidence="2"/>
<evidence type="ECO:0000256" key="5">
    <source>
        <dbReference type="ARBA" id="ARBA00047471"/>
    </source>
</evidence>
<proteinExistence type="inferred from homology"/>
<dbReference type="Gene3D" id="3.40.50.1000">
    <property type="entry name" value="HAD superfamily/HAD-like"/>
    <property type="match status" value="1"/>
</dbReference>
<dbReference type="SUPFAM" id="SSF56784">
    <property type="entry name" value="HAD-like"/>
    <property type="match status" value="1"/>
</dbReference>
<dbReference type="Pfam" id="PF05116">
    <property type="entry name" value="S6PP"/>
    <property type="match status" value="1"/>
</dbReference>
<dbReference type="GO" id="GO:0046524">
    <property type="term" value="F:sucrose-phosphate synthase activity"/>
    <property type="evidence" value="ECO:0007669"/>
    <property type="project" value="UniProtKB-EC"/>
</dbReference>
<evidence type="ECO:0000259" key="8">
    <source>
        <dbReference type="Pfam" id="PF13579"/>
    </source>
</evidence>
<dbReference type="InterPro" id="IPR023214">
    <property type="entry name" value="HAD_sf"/>
</dbReference>
<keyword evidence="4 9" id="KW-0808">Transferase</keyword>
<protein>
    <recommendedName>
        <fullName evidence="2">sucrose-phosphate synthase</fullName>
        <ecNumber evidence="2">2.4.1.14</ecNumber>
    </recommendedName>
</protein>
<dbReference type="SFLD" id="SFLDS00003">
    <property type="entry name" value="Haloacid_Dehalogenase"/>
    <property type="match status" value="1"/>
</dbReference>
<dbReference type="Pfam" id="PF13579">
    <property type="entry name" value="Glyco_trans_4_4"/>
    <property type="match status" value="1"/>
</dbReference>
<dbReference type="Gene3D" id="3.90.1070.10">
    <property type="match status" value="1"/>
</dbReference>
<keyword evidence="10" id="KW-1185">Reference proteome</keyword>
<comment type="caution">
    <text evidence="9">The sequence shown here is derived from an EMBL/GenBank/DDBJ whole genome shotgun (WGS) entry which is preliminary data.</text>
</comment>
<dbReference type="InterPro" id="IPR006380">
    <property type="entry name" value="SPP-like_dom"/>
</dbReference>
<evidence type="ECO:0000259" key="7">
    <source>
        <dbReference type="Pfam" id="PF05116"/>
    </source>
</evidence>
<dbReference type="SFLD" id="SFLDG01140">
    <property type="entry name" value="C2.B:_Phosphomannomutase_and_P"/>
    <property type="match status" value="1"/>
</dbReference>
<evidence type="ECO:0000256" key="4">
    <source>
        <dbReference type="ARBA" id="ARBA00022679"/>
    </source>
</evidence>
<feature type="domain" description="Glycosyltransferase subfamily 4-like N-terminal" evidence="8">
    <location>
        <begin position="26"/>
        <end position="207"/>
    </location>
</feature>
<dbReference type="Proteomes" id="UP000561459">
    <property type="component" value="Unassembled WGS sequence"/>
</dbReference>
<name>A0A7W6FZJ0_9SPHN</name>
<dbReference type="NCBIfam" id="TIGR01484">
    <property type="entry name" value="HAD-SF-IIB"/>
    <property type="match status" value="1"/>
</dbReference>
<dbReference type="PANTHER" id="PTHR46039">
    <property type="entry name" value="SUCROSE-PHOSPHATE SYNTHASE 3-RELATED"/>
    <property type="match status" value="1"/>
</dbReference>
<dbReference type="InterPro" id="IPR044161">
    <property type="entry name" value="SPS"/>
</dbReference>
<feature type="domain" description="Sucrose phosphatase-like" evidence="7">
    <location>
        <begin position="423"/>
        <end position="653"/>
    </location>
</feature>
<evidence type="ECO:0000256" key="3">
    <source>
        <dbReference type="ARBA" id="ARBA00022676"/>
    </source>
</evidence>
<evidence type="ECO:0000313" key="9">
    <source>
        <dbReference type="EMBL" id="MBB3941175.1"/>
    </source>
</evidence>
<comment type="similarity">
    <text evidence="1">Belongs to the glycosyltransferase 1 family.</text>
</comment>
<feature type="domain" description="Glycosyl transferase family 1" evidence="6">
    <location>
        <begin position="231"/>
        <end position="398"/>
    </location>
</feature>
<dbReference type="InterPro" id="IPR001296">
    <property type="entry name" value="Glyco_trans_1"/>
</dbReference>
<dbReference type="EMBL" id="JACIDY010000007">
    <property type="protein sequence ID" value="MBB3941175.1"/>
    <property type="molecule type" value="Genomic_DNA"/>
</dbReference>
<evidence type="ECO:0000313" key="10">
    <source>
        <dbReference type="Proteomes" id="UP000561459"/>
    </source>
</evidence>
<evidence type="ECO:0000259" key="6">
    <source>
        <dbReference type="Pfam" id="PF00534"/>
    </source>
</evidence>
<dbReference type="PANTHER" id="PTHR46039:SF5">
    <property type="entry name" value="SUCROSE-PHOSPHATE SYNTHASE 3-RELATED"/>
    <property type="match status" value="1"/>
</dbReference>
<dbReference type="InterPro" id="IPR028098">
    <property type="entry name" value="Glyco_trans_4-like_N"/>
</dbReference>
<evidence type="ECO:0000256" key="1">
    <source>
        <dbReference type="ARBA" id="ARBA00006530"/>
    </source>
</evidence>
<dbReference type="RefSeq" id="WP_183617792.1">
    <property type="nucleotide sequence ID" value="NZ_JACIDY010000007.1"/>
</dbReference>
<evidence type="ECO:0000256" key="2">
    <source>
        <dbReference type="ARBA" id="ARBA00012536"/>
    </source>
</evidence>
<gene>
    <name evidence="9" type="ORF">GGR39_002843</name>
</gene>
<comment type="catalytic activity">
    <reaction evidence="5">
        <text>beta-D-fructose 6-phosphate + UDP-alpha-D-glucose = sucrose 6(F)-phosphate + UDP + H(+)</text>
        <dbReference type="Rhea" id="RHEA:22172"/>
        <dbReference type="ChEBI" id="CHEBI:15378"/>
        <dbReference type="ChEBI" id="CHEBI:57634"/>
        <dbReference type="ChEBI" id="CHEBI:57723"/>
        <dbReference type="ChEBI" id="CHEBI:58223"/>
        <dbReference type="ChEBI" id="CHEBI:58885"/>
        <dbReference type="EC" id="2.4.1.14"/>
    </reaction>
</comment>
<keyword evidence="3 9" id="KW-0328">Glycosyltransferase</keyword>
<dbReference type="InterPro" id="IPR006379">
    <property type="entry name" value="HAD-SF_hydro_IIB"/>
</dbReference>
<reference evidence="9 10" key="1">
    <citation type="submission" date="2020-08" db="EMBL/GenBank/DDBJ databases">
        <title>Genomic Encyclopedia of Type Strains, Phase IV (KMG-IV): sequencing the most valuable type-strain genomes for metagenomic binning, comparative biology and taxonomic classification.</title>
        <authorList>
            <person name="Goeker M."/>
        </authorList>
    </citation>
    <scope>NUCLEOTIDE SEQUENCE [LARGE SCALE GENOMIC DNA]</scope>
    <source>
        <strain evidence="9 10">DSM 27568</strain>
    </source>
</reference>
<dbReference type="Gene3D" id="3.40.50.2000">
    <property type="entry name" value="Glycogen Phosphorylase B"/>
    <property type="match status" value="2"/>
</dbReference>